<dbReference type="InterPro" id="IPR027417">
    <property type="entry name" value="P-loop_NTPase"/>
</dbReference>
<dbReference type="OrthoDB" id="5071054at2"/>
<dbReference type="GO" id="GO:0016887">
    <property type="term" value="F:ATP hydrolysis activity"/>
    <property type="evidence" value="ECO:0007669"/>
    <property type="project" value="InterPro"/>
</dbReference>
<dbReference type="PANTHER" id="PTHR24220">
    <property type="entry name" value="IMPORT ATP-BINDING PROTEIN"/>
    <property type="match status" value="1"/>
</dbReference>
<dbReference type="InterPro" id="IPR017911">
    <property type="entry name" value="MacB-like_ATP-bd"/>
</dbReference>
<dbReference type="GO" id="GO:0005524">
    <property type="term" value="F:ATP binding"/>
    <property type="evidence" value="ECO:0007669"/>
    <property type="project" value="UniProtKB-KW"/>
</dbReference>
<keyword evidence="4" id="KW-0067">ATP-binding</keyword>
<protein>
    <submittedName>
        <fullName evidence="5">ABC transporter</fullName>
    </submittedName>
</protein>
<dbReference type="RefSeq" id="WP_038680962.1">
    <property type="nucleotide sequence ID" value="NZ_BJMC01000010.1"/>
</dbReference>
<dbReference type="PANTHER" id="PTHR24220:SF689">
    <property type="entry name" value="LIPOPROTEIN-RELEASING SYSTEM ATP-BINDING PROTEIN LOLD"/>
    <property type="match status" value="1"/>
</dbReference>
<name>A0A0A1DPX5_NOCSI</name>
<dbReference type="InterPro" id="IPR015854">
    <property type="entry name" value="ABC_transpr_LolD-like"/>
</dbReference>
<reference evidence="5 6" key="1">
    <citation type="journal article" date="2015" name="Genome Announc.">
        <title>Complete Genome Sequence of Steroid-Transforming Nocardioides simplex VKM Ac-2033D.</title>
        <authorList>
            <person name="Shtratnikova V.Y."/>
            <person name="Schelkunov M.I."/>
            <person name="Pekov Y.A."/>
            <person name="Fokina V.V."/>
            <person name="Logacheva M.D."/>
            <person name="Sokolov S.L."/>
            <person name="Bragin E.Y."/>
            <person name="Ashapkin V.V."/>
            <person name="Donova M.V."/>
        </authorList>
    </citation>
    <scope>NUCLEOTIDE SEQUENCE [LARGE SCALE GENOMIC DNA]</scope>
    <source>
        <strain evidence="5 6">VKM Ac-2033D</strain>
    </source>
</reference>
<comment type="similarity">
    <text evidence="1">Belongs to the ABC transporter superfamily.</text>
</comment>
<dbReference type="PROSITE" id="PS50893">
    <property type="entry name" value="ABC_TRANSPORTER_2"/>
    <property type="match status" value="1"/>
</dbReference>
<dbReference type="SUPFAM" id="SSF52540">
    <property type="entry name" value="P-loop containing nucleoside triphosphate hydrolases"/>
    <property type="match status" value="1"/>
</dbReference>
<accession>A0A0A1DPX5</accession>
<evidence type="ECO:0000313" key="6">
    <source>
        <dbReference type="Proteomes" id="UP000030300"/>
    </source>
</evidence>
<dbReference type="GO" id="GO:0005886">
    <property type="term" value="C:plasma membrane"/>
    <property type="evidence" value="ECO:0007669"/>
    <property type="project" value="TreeGrafter"/>
</dbReference>
<dbReference type="Proteomes" id="UP000030300">
    <property type="component" value="Chromosome"/>
</dbReference>
<dbReference type="GeneID" id="96611220"/>
<dbReference type="InterPro" id="IPR003593">
    <property type="entry name" value="AAA+_ATPase"/>
</dbReference>
<gene>
    <name evidence="5" type="ORF">KR76_20740</name>
</gene>
<keyword evidence="3" id="KW-0547">Nucleotide-binding</keyword>
<dbReference type="eggNOG" id="COG1136">
    <property type="taxonomic scope" value="Bacteria"/>
</dbReference>
<dbReference type="Pfam" id="PF00005">
    <property type="entry name" value="ABC_tran"/>
    <property type="match status" value="1"/>
</dbReference>
<dbReference type="SMART" id="SM00382">
    <property type="entry name" value="AAA"/>
    <property type="match status" value="1"/>
</dbReference>
<evidence type="ECO:0000256" key="3">
    <source>
        <dbReference type="ARBA" id="ARBA00022741"/>
    </source>
</evidence>
<evidence type="ECO:0000256" key="4">
    <source>
        <dbReference type="ARBA" id="ARBA00022840"/>
    </source>
</evidence>
<dbReference type="STRING" id="2045.KR76_20740"/>
<dbReference type="Gene3D" id="3.40.50.300">
    <property type="entry name" value="P-loop containing nucleotide triphosphate hydrolases"/>
    <property type="match status" value="1"/>
</dbReference>
<dbReference type="InterPro" id="IPR003439">
    <property type="entry name" value="ABC_transporter-like_ATP-bd"/>
</dbReference>
<dbReference type="CDD" id="cd03255">
    <property type="entry name" value="ABC_MJ0796_LolCDE_FtsE"/>
    <property type="match status" value="1"/>
</dbReference>
<dbReference type="KEGG" id="psim:KR76_20740"/>
<dbReference type="AlphaFoldDB" id="A0A0A1DPX5"/>
<evidence type="ECO:0000313" key="5">
    <source>
        <dbReference type="EMBL" id="AIY18583.1"/>
    </source>
</evidence>
<organism evidence="5 6">
    <name type="scientific">Nocardioides simplex</name>
    <name type="common">Arthrobacter simplex</name>
    <dbReference type="NCBI Taxonomy" id="2045"/>
    <lineage>
        <taxon>Bacteria</taxon>
        <taxon>Bacillati</taxon>
        <taxon>Actinomycetota</taxon>
        <taxon>Actinomycetes</taxon>
        <taxon>Propionibacteriales</taxon>
        <taxon>Nocardioidaceae</taxon>
        <taxon>Pimelobacter</taxon>
    </lineage>
</organism>
<dbReference type="GO" id="GO:0022857">
    <property type="term" value="F:transmembrane transporter activity"/>
    <property type="evidence" value="ECO:0007669"/>
    <property type="project" value="TreeGrafter"/>
</dbReference>
<evidence type="ECO:0000256" key="1">
    <source>
        <dbReference type="ARBA" id="ARBA00005417"/>
    </source>
</evidence>
<dbReference type="EMBL" id="CP009896">
    <property type="protein sequence ID" value="AIY18583.1"/>
    <property type="molecule type" value="Genomic_DNA"/>
</dbReference>
<keyword evidence="2" id="KW-0813">Transport</keyword>
<sequence length="222" mass="23150">MAALIELRGIGLEVAAPVPTRILHPLALDVAAGTFVAVVGPSGAGKTTLASIVGALQRPSEGSYRYDGDELTGRGLAALARFRAQRLGFVFQGSHLIDERTTLANVELGITTPGVGRPQREATSAEALSWVGLGDDVARRRAGDLSGGERHRVAIARALVKEPQVVIADEPTAALDQPTGQAILALLARATERGATVVVVTHDERAAAMADQVVTLVDGRRT</sequence>
<dbReference type="HOGENOM" id="CLU_000604_1_22_11"/>
<keyword evidence="6" id="KW-1185">Reference proteome</keyword>
<proteinExistence type="inferred from homology"/>
<evidence type="ECO:0000256" key="2">
    <source>
        <dbReference type="ARBA" id="ARBA00022448"/>
    </source>
</evidence>